<dbReference type="PROSITE" id="PS51192">
    <property type="entry name" value="HELICASE_ATP_BIND_1"/>
    <property type="match status" value="1"/>
</dbReference>
<evidence type="ECO:0000259" key="2">
    <source>
        <dbReference type="PROSITE" id="PS51192"/>
    </source>
</evidence>
<dbReference type="InterPro" id="IPR014001">
    <property type="entry name" value="Helicase_ATP-bd"/>
</dbReference>
<sequence>MPPAAPETMQENAATSRRGPASVNNRSPCSLPSLCFDLAFYSNTNFVVQAPTGSGKTVLFELGLYLKHLRRVFICVELAILKALELRSAKSVDAPIVYLAPTKALCQERAADWTDKFQPLGVVVTELTGDTSGSFGELKKSDLIVATPEKWDSMTRHWRDHKDIVDKIPLFMVDEVHLLNEDRGGTLEAVIARPVRDFVMSF</sequence>
<evidence type="ECO:0000256" key="1">
    <source>
        <dbReference type="SAM" id="MobiDB-lite"/>
    </source>
</evidence>
<keyword evidence="4" id="KW-1185">Reference proteome</keyword>
<gene>
    <name evidence="3" type="ORF">PAPYR_4223</name>
</gene>
<dbReference type="InterPro" id="IPR052247">
    <property type="entry name" value="Meiotic_Crossover_Helicase"/>
</dbReference>
<dbReference type="Proteomes" id="UP001141327">
    <property type="component" value="Unassembled WGS sequence"/>
</dbReference>
<dbReference type="Gene3D" id="3.40.50.300">
    <property type="entry name" value="P-loop containing nucleotide triphosphate hydrolases"/>
    <property type="match status" value="1"/>
</dbReference>
<accession>A0ABQ8UKU0</accession>
<feature type="domain" description="Helicase ATP-binding" evidence="2">
    <location>
        <begin position="37"/>
        <end position="202"/>
    </location>
</feature>
<dbReference type="PANTHER" id="PTHR47835:SF3">
    <property type="entry name" value="HELICASE FOR MEIOSIS 1"/>
    <property type="match status" value="1"/>
</dbReference>
<protein>
    <submittedName>
        <fullName evidence="3">Dead deah box dna helicase</fullName>
    </submittedName>
</protein>
<dbReference type="GO" id="GO:0004386">
    <property type="term" value="F:helicase activity"/>
    <property type="evidence" value="ECO:0007669"/>
    <property type="project" value="UniProtKB-KW"/>
</dbReference>
<dbReference type="SMART" id="SM00487">
    <property type="entry name" value="DEXDc"/>
    <property type="match status" value="1"/>
</dbReference>
<dbReference type="Pfam" id="PF00270">
    <property type="entry name" value="DEAD"/>
    <property type="match status" value="1"/>
</dbReference>
<reference evidence="3" key="1">
    <citation type="journal article" date="2022" name="bioRxiv">
        <title>Genomics of Preaxostyla Flagellates Illuminates Evolutionary Transitions and the Path Towards Mitochondrial Loss.</title>
        <authorList>
            <person name="Novak L.V.F."/>
            <person name="Treitli S.C."/>
            <person name="Pyrih J."/>
            <person name="Halakuc P."/>
            <person name="Pipaliya S.V."/>
            <person name="Vacek V."/>
            <person name="Brzon O."/>
            <person name="Soukal P."/>
            <person name="Eme L."/>
            <person name="Dacks J.B."/>
            <person name="Karnkowska A."/>
            <person name="Elias M."/>
            <person name="Hampl V."/>
        </authorList>
    </citation>
    <scope>NUCLEOTIDE SEQUENCE</scope>
    <source>
        <strain evidence="3">RCP-MX</strain>
    </source>
</reference>
<dbReference type="PANTHER" id="PTHR47835">
    <property type="entry name" value="HFM1, ATP DEPENDENT DNA HELICASE HOMOLOG"/>
    <property type="match status" value="1"/>
</dbReference>
<organism evidence="3 4">
    <name type="scientific">Paratrimastix pyriformis</name>
    <dbReference type="NCBI Taxonomy" id="342808"/>
    <lineage>
        <taxon>Eukaryota</taxon>
        <taxon>Metamonada</taxon>
        <taxon>Preaxostyla</taxon>
        <taxon>Paratrimastigidae</taxon>
        <taxon>Paratrimastix</taxon>
    </lineage>
</organism>
<feature type="region of interest" description="Disordered" evidence="1">
    <location>
        <begin position="1"/>
        <end position="25"/>
    </location>
</feature>
<proteinExistence type="predicted"/>
<dbReference type="EMBL" id="JAPMOS010000017">
    <property type="protein sequence ID" value="KAJ4459822.1"/>
    <property type="molecule type" value="Genomic_DNA"/>
</dbReference>
<dbReference type="InterPro" id="IPR011545">
    <property type="entry name" value="DEAD/DEAH_box_helicase_dom"/>
</dbReference>
<keyword evidence="3" id="KW-0378">Hydrolase</keyword>
<evidence type="ECO:0000313" key="3">
    <source>
        <dbReference type="EMBL" id="KAJ4459822.1"/>
    </source>
</evidence>
<dbReference type="SUPFAM" id="SSF52540">
    <property type="entry name" value="P-loop containing nucleoside triphosphate hydrolases"/>
    <property type="match status" value="1"/>
</dbReference>
<dbReference type="InterPro" id="IPR027417">
    <property type="entry name" value="P-loop_NTPase"/>
</dbReference>
<keyword evidence="3" id="KW-0547">Nucleotide-binding</keyword>
<name>A0ABQ8UKU0_9EUKA</name>
<keyword evidence="3" id="KW-0067">ATP-binding</keyword>
<keyword evidence="3" id="KW-0347">Helicase</keyword>
<comment type="caution">
    <text evidence="3">The sequence shown here is derived from an EMBL/GenBank/DDBJ whole genome shotgun (WGS) entry which is preliminary data.</text>
</comment>
<evidence type="ECO:0000313" key="4">
    <source>
        <dbReference type="Proteomes" id="UP001141327"/>
    </source>
</evidence>